<dbReference type="GO" id="GO:0030148">
    <property type="term" value="P:sphingolipid biosynthetic process"/>
    <property type="evidence" value="ECO:0007669"/>
    <property type="project" value="TreeGrafter"/>
</dbReference>
<feature type="transmembrane region" description="Helical" evidence="14">
    <location>
        <begin position="105"/>
        <end position="125"/>
    </location>
</feature>
<accession>A0A8T0NB14</accession>
<comment type="subcellular location">
    <subcellularLocation>
        <location evidence="1">Membrane</location>
        <topology evidence="1">Multi-pass membrane protein</topology>
    </subcellularLocation>
</comment>
<organism evidence="15 16">
    <name type="scientific">Panicum virgatum</name>
    <name type="common">Blackwell switchgrass</name>
    <dbReference type="NCBI Taxonomy" id="38727"/>
    <lineage>
        <taxon>Eukaryota</taxon>
        <taxon>Viridiplantae</taxon>
        <taxon>Streptophyta</taxon>
        <taxon>Embryophyta</taxon>
        <taxon>Tracheophyta</taxon>
        <taxon>Spermatophyta</taxon>
        <taxon>Magnoliopsida</taxon>
        <taxon>Liliopsida</taxon>
        <taxon>Poales</taxon>
        <taxon>Poaceae</taxon>
        <taxon>PACMAD clade</taxon>
        <taxon>Panicoideae</taxon>
        <taxon>Panicodae</taxon>
        <taxon>Paniceae</taxon>
        <taxon>Panicinae</taxon>
        <taxon>Panicum</taxon>
        <taxon>Panicum sect. Hiantes</taxon>
    </lineage>
</organism>
<dbReference type="GO" id="GO:0009922">
    <property type="term" value="F:fatty acid elongase activity"/>
    <property type="evidence" value="ECO:0007669"/>
    <property type="project" value="UniProtKB-EC"/>
</dbReference>
<evidence type="ECO:0000256" key="5">
    <source>
        <dbReference type="ARBA" id="ARBA00022679"/>
    </source>
</evidence>
<proteinExistence type="inferred from homology"/>
<dbReference type="Proteomes" id="UP000823388">
    <property type="component" value="Chromosome 9K"/>
</dbReference>
<comment type="caution">
    <text evidence="15">The sequence shown here is derived from an EMBL/GenBank/DDBJ whole genome shotgun (WGS) entry which is preliminary data.</text>
</comment>
<comment type="catalytic activity">
    <reaction evidence="12">
        <text>a very-long-chain acyl-CoA + malonyl-CoA + H(+) = a very-long-chain 3-oxoacyl-CoA + CO2 + CoA</text>
        <dbReference type="Rhea" id="RHEA:32727"/>
        <dbReference type="ChEBI" id="CHEBI:15378"/>
        <dbReference type="ChEBI" id="CHEBI:16526"/>
        <dbReference type="ChEBI" id="CHEBI:57287"/>
        <dbReference type="ChEBI" id="CHEBI:57384"/>
        <dbReference type="ChEBI" id="CHEBI:90725"/>
        <dbReference type="ChEBI" id="CHEBI:90736"/>
        <dbReference type="EC" id="2.3.1.199"/>
    </reaction>
</comment>
<dbReference type="GO" id="GO:0019367">
    <property type="term" value="P:fatty acid elongation, saturated fatty acid"/>
    <property type="evidence" value="ECO:0007669"/>
    <property type="project" value="TreeGrafter"/>
</dbReference>
<feature type="region of interest" description="Disordered" evidence="13">
    <location>
        <begin position="42"/>
        <end position="65"/>
    </location>
</feature>
<keyword evidence="11" id="KW-0275">Fatty acid biosynthesis</keyword>
<evidence type="ECO:0000256" key="6">
    <source>
        <dbReference type="ARBA" id="ARBA00022692"/>
    </source>
</evidence>
<feature type="transmembrane region" description="Helical" evidence="14">
    <location>
        <begin position="185"/>
        <end position="205"/>
    </location>
</feature>
<dbReference type="GO" id="GO:0042761">
    <property type="term" value="P:very long-chain fatty acid biosynthetic process"/>
    <property type="evidence" value="ECO:0007669"/>
    <property type="project" value="TreeGrafter"/>
</dbReference>
<dbReference type="InterPro" id="IPR002076">
    <property type="entry name" value="ELO_fam"/>
</dbReference>
<evidence type="ECO:0000256" key="13">
    <source>
        <dbReference type="SAM" id="MobiDB-lite"/>
    </source>
</evidence>
<evidence type="ECO:0000256" key="7">
    <source>
        <dbReference type="ARBA" id="ARBA00022832"/>
    </source>
</evidence>
<evidence type="ECO:0000256" key="2">
    <source>
        <dbReference type="ARBA" id="ARBA00007263"/>
    </source>
</evidence>
<evidence type="ECO:0000256" key="9">
    <source>
        <dbReference type="ARBA" id="ARBA00023098"/>
    </source>
</evidence>
<dbReference type="EMBL" id="CM029053">
    <property type="protein sequence ID" value="KAG2546620.1"/>
    <property type="molecule type" value="Genomic_DNA"/>
</dbReference>
<dbReference type="GO" id="GO:0005789">
    <property type="term" value="C:endoplasmic reticulum membrane"/>
    <property type="evidence" value="ECO:0007669"/>
    <property type="project" value="TreeGrafter"/>
</dbReference>
<evidence type="ECO:0000313" key="16">
    <source>
        <dbReference type="Proteomes" id="UP000823388"/>
    </source>
</evidence>
<feature type="transmembrane region" description="Helical" evidence="14">
    <location>
        <begin position="242"/>
        <end position="262"/>
    </location>
</feature>
<keyword evidence="16" id="KW-1185">Reference proteome</keyword>
<keyword evidence="6 14" id="KW-0812">Transmembrane</keyword>
<feature type="transmembrane region" description="Helical" evidence="14">
    <location>
        <begin position="146"/>
        <end position="165"/>
    </location>
</feature>
<keyword evidence="5" id="KW-0808">Transferase</keyword>
<evidence type="ECO:0000256" key="4">
    <source>
        <dbReference type="ARBA" id="ARBA00022516"/>
    </source>
</evidence>
<reference evidence="15" key="1">
    <citation type="submission" date="2020-05" db="EMBL/GenBank/DDBJ databases">
        <title>WGS assembly of Panicum virgatum.</title>
        <authorList>
            <person name="Lovell J.T."/>
            <person name="Jenkins J."/>
            <person name="Shu S."/>
            <person name="Juenger T.E."/>
            <person name="Schmutz J."/>
        </authorList>
    </citation>
    <scope>NUCLEOTIDE SEQUENCE</scope>
    <source>
        <strain evidence="15">AP13</strain>
    </source>
</reference>
<gene>
    <name evidence="15" type="ORF">PVAP13_9KG036500</name>
</gene>
<comment type="similarity">
    <text evidence="2">Belongs to the ELO family.</text>
</comment>
<dbReference type="Pfam" id="PF01151">
    <property type="entry name" value="ELO"/>
    <property type="match status" value="1"/>
</dbReference>
<keyword evidence="9" id="KW-0443">Lipid metabolism</keyword>
<evidence type="ECO:0000256" key="12">
    <source>
        <dbReference type="ARBA" id="ARBA00047375"/>
    </source>
</evidence>
<evidence type="ECO:0000313" key="15">
    <source>
        <dbReference type="EMBL" id="KAG2546620.1"/>
    </source>
</evidence>
<evidence type="ECO:0000256" key="8">
    <source>
        <dbReference type="ARBA" id="ARBA00022989"/>
    </source>
</evidence>
<keyword evidence="4" id="KW-0444">Lipid biosynthesis</keyword>
<dbReference type="PANTHER" id="PTHR11157">
    <property type="entry name" value="FATTY ACID ACYL TRANSFERASE-RELATED"/>
    <property type="match status" value="1"/>
</dbReference>
<feature type="transmembrane region" description="Helical" evidence="14">
    <location>
        <begin position="283"/>
        <end position="303"/>
    </location>
</feature>
<evidence type="ECO:0000256" key="14">
    <source>
        <dbReference type="SAM" id="Phobius"/>
    </source>
</evidence>
<name>A0A8T0NB14_PANVG</name>
<evidence type="ECO:0000256" key="1">
    <source>
        <dbReference type="ARBA" id="ARBA00004141"/>
    </source>
</evidence>
<keyword evidence="8 14" id="KW-1133">Transmembrane helix</keyword>
<dbReference type="EC" id="2.3.1.199" evidence="3"/>
<dbReference type="AlphaFoldDB" id="A0A8T0NB14"/>
<keyword evidence="10 14" id="KW-0472">Membrane</keyword>
<protein>
    <recommendedName>
        <fullName evidence="3">very-long-chain 3-oxoacyl-CoA synthase</fullName>
        <ecNumber evidence="3">2.3.1.199</ecNumber>
    </recommendedName>
</protein>
<keyword evidence="7" id="KW-0276">Fatty acid metabolism</keyword>
<feature type="transmembrane region" description="Helical" evidence="14">
    <location>
        <begin position="309"/>
        <end position="329"/>
    </location>
</feature>
<evidence type="ECO:0000256" key="11">
    <source>
        <dbReference type="ARBA" id="ARBA00023160"/>
    </source>
</evidence>
<dbReference type="GO" id="GO:0034626">
    <property type="term" value="P:fatty acid elongation, polyunsaturated fatty acid"/>
    <property type="evidence" value="ECO:0007669"/>
    <property type="project" value="TreeGrafter"/>
</dbReference>
<sequence length="345" mass="37327">MTACFTLLVFSDGDDSFGHWHWGSSRPICSPSRATCHAEYHTPGEQARSPSRSVSAAGCATGTGSESRPMAALLLSRARWLLVEHPAVASFRWQPGRTLGATPSFAAAVTCGYLAAVLVLHRLVLPRLPPLPPRALRLASAAHNTVLLALSATMAAGCALSTAAAAPPPRWAWPFCFPPGGATEASGPVFFWAHVFYLSKVYELGDTLLILLGRRPLTLLHVYHHAVVIAMCYLWLATRQSLMPIALVTNAGVHVVMYSYYLCCSVGLRWPRRLKRAVTELQIVQFLFSFTASVVMLWLHFTAGGCEGMAGWVFNAVFNASLLALFLDFHGAAYKAAKGNKGKAE</sequence>
<evidence type="ECO:0000256" key="10">
    <source>
        <dbReference type="ARBA" id="ARBA00023136"/>
    </source>
</evidence>
<dbReference type="PANTHER" id="PTHR11157:SF134">
    <property type="entry name" value="ELONGATION OF FATTY ACIDS PROTEIN 1-RELATED"/>
    <property type="match status" value="1"/>
</dbReference>
<evidence type="ECO:0000256" key="3">
    <source>
        <dbReference type="ARBA" id="ARBA00012307"/>
    </source>
</evidence>
<feature type="transmembrane region" description="Helical" evidence="14">
    <location>
        <begin position="217"/>
        <end position="236"/>
    </location>
</feature>
<dbReference type="GO" id="GO:0034625">
    <property type="term" value="P:fatty acid elongation, monounsaturated fatty acid"/>
    <property type="evidence" value="ECO:0007669"/>
    <property type="project" value="TreeGrafter"/>
</dbReference>